<feature type="transmembrane region" description="Helical" evidence="10">
    <location>
        <begin position="234"/>
        <end position="252"/>
    </location>
</feature>
<dbReference type="GO" id="GO:0015031">
    <property type="term" value="P:protein transport"/>
    <property type="evidence" value="ECO:0007669"/>
    <property type="project" value="UniProtKB-KW"/>
</dbReference>
<dbReference type="Proteomes" id="UP000723463">
    <property type="component" value="Unassembled WGS sequence"/>
</dbReference>
<keyword evidence="3" id="KW-0813">Transport</keyword>
<keyword evidence="8 10" id="KW-0472">Membrane</keyword>
<feature type="transmembrane region" description="Helical" evidence="10">
    <location>
        <begin position="618"/>
        <end position="638"/>
    </location>
</feature>
<keyword evidence="4 10" id="KW-0812">Transmembrane</keyword>
<evidence type="ECO:0000256" key="9">
    <source>
        <dbReference type="SAM" id="MobiDB-lite"/>
    </source>
</evidence>
<keyword evidence="5" id="KW-0571">Peptide transport</keyword>
<keyword evidence="6" id="KW-0653">Protein transport</keyword>
<keyword evidence="12" id="KW-1185">Reference proteome</keyword>
<dbReference type="Pfam" id="PF03169">
    <property type="entry name" value="OPT"/>
    <property type="match status" value="1"/>
</dbReference>
<organism evidence="11 12">
    <name type="scientific">Mortierella hygrophila</name>
    <dbReference type="NCBI Taxonomy" id="979708"/>
    <lineage>
        <taxon>Eukaryota</taxon>
        <taxon>Fungi</taxon>
        <taxon>Fungi incertae sedis</taxon>
        <taxon>Mucoromycota</taxon>
        <taxon>Mortierellomycotina</taxon>
        <taxon>Mortierellomycetes</taxon>
        <taxon>Mortierellales</taxon>
        <taxon>Mortierellaceae</taxon>
        <taxon>Mortierella</taxon>
    </lineage>
</organism>
<evidence type="ECO:0000256" key="4">
    <source>
        <dbReference type="ARBA" id="ARBA00022692"/>
    </source>
</evidence>
<dbReference type="InterPro" id="IPR004648">
    <property type="entry name" value="Oligpept_transpt"/>
</dbReference>
<comment type="similarity">
    <text evidence="2">Belongs to the oligopeptide OPT transporter family.</text>
</comment>
<feature type="transmembrane region" description="Helical" evidence="10">
    <location>
        <begin position="436"/>
        <end position="457"/>
    </location>
</feature>
<feature type="transmembrane region" description="Helical" evidence="10">
    <location>
        <begin position="546"/>
        <end position="568"/>
    </location>
</feature>
<protein>
    <submittedName>
        <fullName evidence="11">Uncharacterized protein</fullName>
    </submittedName>
</protein>
<feature type="transmembrane region" description="Helical" evidence="10">
    <location>
        <begin position="64"/>
        <end position="84"/>
    </location>
</feature>
<evidence type="ECO:0000313" key="12">
    <source>
        <dbReference type="Proteomes" id="UP000723463"/>
    </source>
</evidence>
<dbReference type="EMBL" id="JAAAXW010000012">
    <property type="protein sequence ID" value="KAF9550275.1"/>
    <property type="molecule type" value="Genomic_DNA"/>
</dbReference>
<accession>A0A9P6FFU2</accession>
<dbReference type="InterPro" id="IPR004813">
    <property type="entry name" value="OPT"/>
</dbReference>
<evidence type="ECO:0000256" key="6">
    <source>
        <dbReference type="ARBA" id="ARBA00022927"/>
    </source>
</evidence>
<evidence type="ECO:0000313" key="11">
    <source>
        <dbReference type="EMBL" id="KAF9550275.1"/>
    </source>
</evidence>
<feature type="transmembrane region" description="Helical" evidence="10">
    <location>
        <begin position="164"/>
        <end position="186"/>
    </location>
</feature>
<name>A0A9P6FFU2_9FUNG</name>
<dbReference type="NCBIfam" id="TIGR00727">
    <property type="entry name" value="ISP4_OPT"/>
    <property type="match status" value="1"/>
</dbReference>
<dbReference type="AlphaFoldDB" id="A0A9P6FFU2"/>
<feature type="transmembrane region" description="Helical" evidence="10">
    <location>
        <begin position="380"/>
        <end position="403"/>
    </location>
</feature>
<evidence type="ECO:0000256" key="8">
    <source>
        <dbReference type="ARBA" id="ARBA00023136"/>
    </source>
</evidence>
<comment type="caution">
    <text evidence="11">The sequence shown here is derived from an EMBL/GenBank/DDBJ whole genome shotgun (WGS) entry which is preliminary data.</text>
</comment>
<feature type="transmembrane region" description="Helical" evidence="10">
    <location>
        <begin position="192"/>
        <end position="213"/>
    </location>
</feature>
<evidence type="ECO:0000256" key="3">
    <source>
        <dbReference type="ARBA" id="ARBA00022448"/>
    </source>
</evidence>
<dbReference type="PANTHER" id="PTHR22601">
    <property type="entry name" value="ISP4 LIKE PROTEIN"/>
    <property type="match status" value="1"/>
</dbReference>
<evidence type="ECO:0000256" key="10">
    <source>
        <dbReference type="SAM" id="Phobius"/>
    </source>
</evidence>
<feature type="transmembrane region" description="Helical" evidence="10">
    <location>
        <begin position="696"/>
        <end position="718"/>
    </location>
</feature>
<evidence type="ECO:0000256" key="1">
    <source>
        <dbReference type="ARBA" id="ARBA00004141"/>
    </source>
</evidence>
<feature type="transmembrane region" description="Helical" evidence="10">
    <location>
        <begin position="91"/>
        <end position="112"/>
    </location>
</feature>
<dbReference type="GO" id="GO:0016020">
    <property type="term" value="C:membrane"/>
    <property type="evidence" value="ECO:0007669"/>
    <property type="project" value="UniProtKB-SubCell"/>
</dbReference>
<dbReference type="NCBIfam" id="TIGR00728">
    <property type="entry name" value="OPT_sfam"/>
    <property type="match status" value="1"/>
</dbReference>
<evidence type="ECO:0000256" key="5">
    <source>
        <dbReference type="ARBA" id="ARBA00022856"/>
    </source>
</evidence>
<evidence type="ECO:0000256" key="7">
    <source>
        <dbReference type="ARBA" id="ARBA00022989"/>
    </source>
</evidence>
<dbReference type="GO" id="GO:0035673">
    <property type="term" value="F:oligopeptide transmembrane transporter activity"/>
    <property type="evidence" value="ECO:0007669"/>
    <property type="project" value="InterPro"/>
</dbReference>
<reference evidence="11" key="1">
    <citation type="journal article" date="2020" name="Fungal Divers.">
        <title>Resolving the Mortierellaceae phylogeny through synthesis of multi-gene phylogenetics and phylogenomics.</title>
        <authorList>
            <person name="Vandepol N."/>
            <person name="Liber J."/>
            <person name="Desiro A."/>
            <person name="Na H."/>
            <person name="Kennedy M."/>
            <person name="Barry K."/>
            <person name="Grigoriev I.V."/>
            <person name="Miller A.N."/>
            <person name="O'Donnell K."/>
            <person name="Stajich J.E."/>
            <person name="Bonito G."/>
        </authorList>
    </citation>
    <scope>NUCLEOTIDE SEQUENCE</scope>
    <source>
        <strain evidence="11">NRRL 2591</strain>
    </source>
</reference>
<evidence type="ECO:0000256" key="2">
    <source>
        <dbReference type="ARBA" id="ARBA00008807"/>
    </source>
</evidence>
<feature type="transmembrane region" description="Helical" evidence="10">
    <location>
        <begin position="588"/>
        <end position="606"/>
    </location>
</feature>
<feature type="transmembrane region" description="Helical" evidence="10">
    <location>
        <begin position="304"/>
        <end position="326"/>
    </location>
</feature>
<comment type="subcellular location">
    <subcellularLocation>
        <location evidence="1">Membrane</location>
        <topology evidence="1">Multi-pass membrane protein</topology>
    </subcellularLocation>
</comment>
<feature type="compositionally biased region" description="Basic and acidic residues" evidence="9">
    <location>
        <begin position="1"/>
        <end position="22"/>
    </location>
</feature>
<keyword evidence="7 10" id="KW-1133">Transmembrane helix</keyword>
<sequence length="776" mass="86810">MATQIEKDTHFPSEKNDFDLNEKGFQADGDVDLKEEQENSPIEAVAASVPITDDPTLPVITFRFWILSFIFTALGAVIQQYYFFRTVSGNYSIFFVNLVTFSLGKGMARILPSNKLTIGGYSMSLNPGPFNIKEHAMIGIAVSSGAGAAYAIDILSATDIFLDYRINAFGSLVMIITTQCVGYGMAGMLRKYLVYPAEMVWWSNLVQVVFYNTMHNTDDFKRVRLVRGWTRMKFFWIVAGCCFLYQLLPQWIAPILVYFDWVCWIRPFDKNFWALFGSTSGSAGILSLSFDWSSIGGSTMYLPLAAQLSSLGGIILNYWIIVPIMWMNNILGTKTMGRPLSSKLYYENGKIFTINGVLKDDYSVDWDKYHAGQEANMAPLYALGFMTSFIALAACCSHVAFFHGAELWASWKRVVGAEDEDIHTKMMKVYPEVPQYWYAIFYVVMAGLACAVCELYNTQLPWWALILALFVGWVLTLPIGVMNAVTGYGPGLNVITELICGYILPGKPIANMTFKCYGYMAMYQCNFLLSDLKLGHYMKIPPRCMFVGQLWGTLIGSVFNYLTMILIINSHREYLKGDPKTADPNGLWTGNRVQIFWGSGLIYGALGPAKMFALDGKYWFVYIGFLIGFIAPAIQWVLSKKFPQFGWSKINVAIIAGGMGAFPNGYAVGVVSSLVCALVFQGYIRRCHKNWWSKYVFILSAALDTGAAFTGLLIFLFLGGGLDPKIAVDVPSWWGNYRTSNETLADEFGSNYPYIDVNRCGAADPGMWEEGSLLKL</sequence>
<feature type="transmembrane region" description="Helical" evidence="10">
    <location>
        <begin position="132"/>
        <end position="152"/>
    </location>
</feature>
<feature type="region of interest" description="Disordered" evidence="9">
    <location>
        <begin position="1"/>
        <end position="24"/>
    </location>
</feature>
<proteinExistence type="inferred from homology"/>
<feature type="transmembrane region" description="Helical" evidence="10">
    <location>
        <begin position="463"/>
        <end position="485"/>
    </location>
</feature>
<gene>
    <name evidence="11" type="ORF">EC957_001182</name>
</gene>